<feature type="transmembrane region" description="Helical" evidence="7">
    <location>
        <begin position="218"/>
        <end position="235"/>
    </location>
</feature>
<dbReference type="GO" id="GO:0016020">
    <property type="term" value="C:membrane"/>
    <property type="evidence" value="ECO:0007669"/>
    <property type="project" value="UniProtKB-SubCell"/>
</dbReference>
<evidence type="ECO:0000259" key="8">
    <source>
        <dbReference type="Pfam" id="PF00892"/>
    </source>
</evidence>
<evidence type="ECO:0000256" key="7">
    <source>
        <dbReference type="SAM" id="Phobius"/>
    </source>
</evidence>
<feature type="transmembrane region" description="Helical" evidence="7">
    <location>
        <begin position="381"/>
        <end position="399"/>
    </location>
</feature>
<feature type="transmembrane region" description="Helical" evidence="7">
    <location>
        <begin position="325"/>
        <end position="346"/>
    </location>
</feature>
<name>A0A5D6V946_9BACT</name>
<keyword evidence="10" id="KW-1185">Reference proteome</keyword>
<dbReference type="InterPro" id="IPR050638">
    <property type="entry name" value="AA-Vitamin_Transporters"/>
</dbReference>
<feature type="transmembrane region" description="Helical" evidence="7">
    <location>
        <begin position="242"/>
        <end position="259"/>
    </location>
</feature>
<dbReference type="EMBL" id="VTHL01000003">
    <property type="protein sequence ID" value="TYZ12491.1"/>
    <property type="molecule type" value="Genomic_DNA"/>
</dbReference>
<dbReference type="AlphaFoldDB" id="A0A5D6V946"/>
<feature type="domain" description="EamA" evidence="8">
    <location>
        <begin position="267"/>
        <end position="398"/>
    </location>
</feature>
<feature type="transmembrane region" description="Helical" evidence="7">
    <location>
        <begin position="115"/>
        <end position="133"/>
    </location>
</feature>
<evidence type="ECO:0000256" key="1">
    <source>
        <dbReference type="ARBA" id="ARBA00004141"/>
    </source>
</evidence>
<dbReference type="PANTHER" id="PTHR32322:SF2">
    <property type="entry name" value="EAMA DOMAIN-CONTAINING PROTEIN"/>
    <property type="match status" value="1"/>
</dbReference>
<comment type="subcellular location">
    <subcellularLocation>
        <location evidence="1">Membrane</location>
        <topology evidence="1">Multi-pass membrane protein</topology>
    </subcellularLocation>
</comment>
<accession>A0A5D6V946</accession>
<keyword evidence="3 7" id="KW-0812">Transmembrane</keyword>
<feature type="transmembrane region" description="Helical" evidence="7">
    <location>
        <begin position="265"/>
        <end position="280"/>
    </location>
</feature>
<feature type="transmembrane region" description="Helical" evidence="7">
    <location>
        <begin position="292"/>
        <end position="313"/>
    </location>
</feature>
<sequence length="407" mass="43916">MRYRPQTAARRAGRARAGSGAHCAGHPGWQKTTSQLLRPPGGCRAAGTEPPGSDRWGPAAACHLPRPANQSIAAYGKGTTDPPHPLQVGGSHQTIQVPLGSALFSHPPLASVTRYHSAALLAFLIWGFFPIPLKALAGYSSGQILLFRVLVSLGLLLIINLLLRRTAMRILVQQYRQATQAEQRRVLLLTVGGGLLLVGNWLLFIYTINQVSVQAGSFAYLICPIITALLGFVVLQERLHLRQWLAIGLSAGSCALLGIGDLHALGLSVVVALTYAFYLISQRLLRDYDKLLLLQIQLLLAAVVLLPIAHSLHADLNAGFHDRHLLQMAGVLSICFTIIPLFLNLYALNALPSGTVGILMYLNPLVSFVLAFLYFHEAATLTQAVAYVAILASVVLYNLPEKQVAGC</sequence>
<evidence type="ECO:0000313" key="10">
    <source>
        <dbReference type="Proteomes" id="UP000322791"/>
    </source>
</evidence>
<feature type="transmembrane region" description="Helical" evidence="7">
    <location>
        <begin position="145"/>
        <end position="163"/>
    </location>
</feature>
<evidence type="ECO:0000256" key="6">
    <source>
        <dbReference type="SAM" id="MobiDB-lite"/>
    </source>
</evidence>
<dbReference type="Gene3D" id="1.10.3730.20">
    <property type="match status" value="1"/>
</dbReference>
<evidence type="ECO:0000256" key="2">
    <source>
        <dbReference type="ARBA" id="ARBA00007362"/>
    </source>
</evidence>
<protein>
    <submittedName>
        <fullName evidence="9">EamA family transporter</fullName>
    </submittedName>
</protein>
<dbReference type="Pfam" id="PF00892">
    <property type="entry name" value="EamA"/>
    <property type="match status" value="2"/>
</dbReference>
<feature type="transmembrane region" description="Helical" evidence="7">
    <location>
        <begin position="358"/>
        <end position="375"/>
    </location>
</feature>
<dbReference type="PANTHER" id="PTHR32322">
    <property type="entry name" value="INNER MEMBRANE TRANSPORTER"/>
    <property type="match status" value="1"/>
</dbReference>
<comment type="similarity">
    <text evidence="2">Belongs to the EamA transporter family.</text>
</comment>
<dbReference type="Proteomes" id="UP000322791">
    <property type="component" value="Unassembled WGS sequence"/>
</dbReference>
<organism evidence="9 10">
    <name type="scientific">Hymenobacter lutimineralis</name>
    <dbReference type="NCBI Taxonomy" id="2606448"/>
    <lineage>
        <taxon>Bacteria</taxon>
        <taxon>Pseudomonadati</taxon>
        <taxon>Bacteroidota</taxon>
        <taxon>Cytophagia</taxon>
        <taxon>Cytophagales</taxon>
        <taxon>Hymenobacteraceae</taxon>
        <taxon>Hymenobacter</taxon>
    </lineage>
</organism>
<dbReference type="InterPro" id="IPR000620">
    <property type="entry name" value="EamA_dom"/>
</dbReference>
<reference evidence="9 10" key="1">
    <citation type="submission" date="2019-08" db="EMBL/GenBank/DDBJ databases">
        <authorList>
            <person name="Seo M.-J."/>
        </authorList>
    </citation>
    <scope>NUCLEOTIDE SEQUENCE [LARGE SCALE GENOMIC DNA]</scope>
    <source>
        <strain evidence="9 10">KIGAM108</strain>
    </source>
</reference>
<dbReference type="InterPro" id="IPR037185">
    <property type="entry name" value="EmrE-like"/>
</dbReference>
<dbReference type="SUPFAM" id="SSF103481">
    <property type="entry name" value="Multidrug resistance efflux transporter EmrE"/>
    <property type="match status" value="2"/>
</dbReference>
<evidence type="ECO:0000256" key="5">
    <source>
        <dbReference type="ARBA" id="ARBA00023136"/>
    </source>
</evidence>
<proteinExistence type="inferred from homology"/>
<evidence type="ECO:0000256" key="3">
    <source>
        <dbReference type="ARBA" id="ARBA00022692"/>
    </source>
</evidence>
<gene>
    <name evidence="9" type="ORF">FY528_04125</name>
</gene>
<feature type="transmembrane region" description="Helical" evidence="7">
    <location>
        <begin position="186"/>
        <end position="206"/>
    </location>
</feature>
<evidence type="ECO:0000313" key="9">
    <source>
        <dbReference type="EMBL" id="TYZ12491.1"/>
    </source>
</evidence>
<feature type="region of interest" description="Disordered" evidence="6">
    <location>
        <begin position="1"/>
        <end position="58"/>
    </location>
</feature>
<comment type="caution">
    <text evidence="9">The sequence shown here is derived from an EMBL/GenBank/DDBJ whole genome shotgun (WGS) entry which is preliminary data.</text>
</comment>
<keyword evidence="5 7" id="KW-0472">Membrane</keyword>
<feature type="domain" description="EamA" evidence="8">
    <location>
        <begin position="117"/>
        <end position="257"/>
    </location>
</feature>
<keyword evidence="4 7" id="KW-1133">Transmembrane helix</keyword>
<evidence type="ECO:0000256" key="4">
    <source>
        <dbReference type="ARBA" id="ARBA00022989"/>
    </source>
</evidence>
<feature type="compositionally biased region" description="Low complexity" evidence="6">
    <location>
        <begin position="15"/>
        <end position="25"/>
    </location>
</feature>